<dbReference type="RefSeq" id="WP_027228425.1">
    <property type="nucleotide sequence ID" value="NZ_CP017601.1"/>
</dbReference>
<dbReference type="Gene3D" id="3.40.50.720">
    <property type="entry name" value="NAD(P)-binding Rossmann-like Domain"/>
    <property type="match status" value="1"/>
</dbReference>
<dbReference type="InterPro" id="IPR047109">
    <property type="entry name" value="CAD-like"/>
</dbReference>
<dbReference type="Proteomes" id="UP000239239">
    <property type="component" value="Unassembled WGS sequence"/>
</dbReference>
<proteinExistence type="inferred from homology"/>
<evidence type="ECO:0000256" key="2">
    <source>
        <dbReference type="ARBA" id="ARBA00022723"/>
    </source>
</evidence>
<dbReference type="SMART" id="SM00829">
    <property type="entry name" value="PKS_ER"/>
    <property type="match status" value="1"/>
</dbReference>
<dbReference type="SUPFAM" id="SSF50129">
    <property type="entry name" value="GroES-like"/>
    <property type="match status" value="1"/>
</dbReference>
<dbReference type="SUPFAM" id="SSF51735">
    <property type="entry name" value="NAD(P)-binding Rossmann-fold domains"/>
    <property type="match status" value="1"/>
</dbReference>
<dbReference type="InterPro" id="IPR002328">
    <property type="entry name" value="ADH_Zn_CS"/>
</dbReference>
<dbReference type="InterPro" id="IPR013154">
    <property type="entry name" value="ADH-like_N"/>
</dbReference>
<evidence type="ECO:0000313" key="7">
    <source>
        <dbReference type="Proteomes" id="UP000239239"/>
    </source>
</evidence>
<accession>A0A2S6F4D0</accession>
<dbReference type="Gene3D" id="3.90.180.10">
    <property type="entry name" value="Medium-chain alcohol dehydrogenases, catalytic domain"/>
    <property type="match status" value="1"/>
</dbReference>
<dbReference type="GO" id="GO:0008270">
    <property type="term" value="F:zinc ion binding"/>
    <property type="evidence" value="ECO:0007669"/>
    <property type="project" value="InterPro"/>
</dbReference>
<dbReference type="InterPro" id="IPR036291">
    <property type="entry name" value="NAD(P)-bd_dom_sf"/>
</dbReference>
<reference evidence="6 7" key="1">
    <citation type="submission" date="2018-02" db="EMBL/GenBank/DDBJ databases">
        <title>Draft genome sequences of four Legionella pneumophila clinical strains isolated in Ontario.</title>
        <authorList>
            <person name="Fortuna A."/>
            <person name="Ramnarine R."/>
            <person name="Li A."/>
            <person name="Frantz C."/>
            <person name="Mallo G."/>
        </authorList>
    </citation>
    <scope>NUCLEOTIDE SEQUENCE [LARGE SCALE GENOMIC DNA]</scope>
    <source>
        <strain evidence="6 7">LG61</strain>
    </source>
</reference>
<keyword evidence="3 5" id="KW-0862">Zinc</keyword>
<dbReference type="CDD" id="cd05283">
    <property type="entry name" value="CAD1"/>
    <property type="match status" value="1"/>
</dbReference>
<dbReference type="EMBL" id="PQWY01000005">
    <property type="protein sequence ID" value="PPK32272.1"/>
    <property type="molecule type" value="Genomic_DNA"/>
</dbReference>
<evidence type="ECO:0000256" key="4">
    <source>
        <dbReference type="ARBA" id="ARBA00023002"/>
    </source>
</evidence>
<dbReference type="GO" id="GO:0008106">
    <property type="term" value="F:alcohol dehydrogenase (NADP+) activity"/>
    <property type="evidence" value="ECO:0007669"/>
    <property type="project" value="UniProtKB-ARBA"/>
</dbReference>
<keyword evidence="4" id="KW-0560">Oxidoreductase</keyword>
<protein>
    <submittedName>
        <fullName evidence="6">NAD(P)-dependent alcohol dehydrogenase</fullName>
    </submittedName>
</protein>
<sequence>MSETIGYAAYKAGAPLKPFTFERRSVGAKDVAIDILFCGICHSDLHQVNDDWGGAFYPMVPGHEIIGRVKEVGHQVHRFKAGDLVGVGCMVDSCRQCSYCHQNEEQYCKTGATFTYNSQDNQLGGVTYGGYSKYVVVTEDFVLKIDESLDPAAAAPLLCAGITTYSPLKRAKVGKMSKVGIVGLGGLGHMAVKLARAMGAFVTVFTTSGNKINAAKDLGANNVVLSTDNNAMQTLANQYDFILDTVSAKHDLGQYLNLLKVDGKLTQVGLPSDPLEVPMFPVILKRLSISGSLIGGIKETQEVLDFCAAHGITADIELIKMHEVNSAYERLLKGDVQYRFVIDMSTLD</sequence>
<name>A0A2S6F4D0_LEGPN</name>
<dbReference type="Pfam" id="PF08240">
    <property type="entry name" value="ADH_N"/>
    <property type="match status" value="1"/>
</dbReference>
<organism evidence="6 7">
    <name type="scientific">Legionella pneumophila</name>
    <dbReference type="NCBI Taxonomy" id="446"/>
    <lineage>
        <taxon>Bacteria</taxon>
        <taxon>Pseudomonadati</taxon>
        <taxon>Pseudomonadota</taxon>
        <taxon>Gammaproteobacteria</taxon>
        <taxon>Legionellales</taxon>
        <taxon>Legionellaceae</taxon>
        <taxon>Legionella</taxon>
    </lineage>
</organism>
<dbReference type="InterPro" id="IPR011032">
    <property type="entry name" value="GroES-like_sf"/>
</dbReference>
<dbReference type="OrthoDB" id="9771084at2"/>
<comment type="similarity">
    <text evidence="5">Belongs to the zinc-containing alcohol dehydrogenase family.</text>
</comment>
<evidence type="ECO:0000313" key="6">
    <source>
        <dbReference type="EMBL" id="PPK32272.1"/>
    </source>
</evidence>
<comment type="cofactor">
    <cofactor evidence="1 5">
        <name>Zn(2+)</name>
        <dbReference type="ChEBI" id="CHEBI:29105"/>
    </cofactor>
</comment>
<dbReference type="Pfam" id="PF00107">
    <property type="entry name" value="ADH_zinc_N"/>
    <property type="match status" value="1"/>
</dbReference>
<keyword evidence="2 5" id="KW-0479">Metal-binding</keyword>
<dbReference type="InterPro" id="IPR020843">
    <property type="entry name" value="ER"/>
</dbReference>
<dbReference type="PANTHER" id="PTHR42683">
    <property type="entry name" value="ALDEHYDE REDUCTASE"/>
    <property type="match status" value="1"/>
</dbReference>
<evidence type="ECO:0000256" key="3">
    <source>
        <dbReference type="ARBA" id="ARBA00022833"/>
    </source>
</evidence>
<dbReference type="PROSITE" id="PS00059">
    <property type="entry name" value="ADH_ZINC"/>
    <property type="match status" value="1"/>
</dbReference>
<evidence type="ECO:0000256" key="5">
    <source>
        <dbReference type="RuleBase" id="RU361277"/>
    </source>
</evidence>
<dbReference type="InterPro" id="IPR013149">
    <property type="entry name" value="ADH-like_C"/>
</dbReference>
<dbReference type="FunFam" id="3.40.50.720:FF:000022">
    <property type="entry name" value="Cinnamyl alcohol dehydrogenase"/>
    <property type="match status" value="1"/>
</dbReference>
<evidence type="ECO:0000256" key="1">
    <source>
        <dbReference type="ARBA" id="ARBA00001947"/>
    </source>
</evidence>
<dbReference type="AlphaFoldDB" id="A0A2S6F4D0"/>
<gene>
    <name evidence="6" type="ORF">C3928_03690</name>
</gene>
<comment type="caution">
    <text evidence="6">The sequence shown here is derived from an EMBL/GenBank/DDBJ whole genome shotgun (WGS) entry which is preliminary data.</text>
</comment>